<comment type="caution">
    <text evidence="1">The sequence shown here is derived from an EMBL/GenBank/DDBJ whole genome shotgun (WGS) entry which is preliminary data.</text>
</comment>
<dbReference type="AlphaFoldDB" id="A0AA43G146"/>
<accession>A0AA43G146</accession>
<dbReference type="RefSeq" id="WP_280534656.1">
    <property type="nucleotide sequence ID" value="NZ_JAKMYX010000121.1"/>
</dbReference>
<evidence type="ECO:0000313" key="2">
    <source>
        <dbReference type="Proteomes" id="UP001159663"/>
    </source>
</evidence>
<reference evidence="1" key="1">
    <citation type="submission" date="2022-01" db="EMBL/GenBank/DDBJ databases">
        <title>Vibrio aestuarianus Clade A and Clade B isolates are associated with Pacific oyster (Crassostrea gigas) disease outbreaks across Ireland.</title>
        <authorList>
            <person name="Coyle N."/>
            <person name="O'Toole C."/>
            <person name="Thomas J.C.L."/>
            <person name="Ryder D."/>
            <person name="Cheslett D."/>
            <person name="Feist S."/>
            <person name="Bean T."/>
            <person name="Joseph A."/>
            <person name="Waina A."/>
            <person name="Feil E."/>
            <person name="Verner-Jeffreys D.W."/>
        </authorList>
    </citation>
    <scope>NUCLEOTIDE SEQUENCE</scope>
    <source>
        <strain evidence="1">S/17/14 A</strain>
    </source>
</reference>
<dbReference type="Proteomes" id="UP001159663">
    <property type="component" value="Unassembled WGS sequence"/>
</dbReference>
<proteinExistence type="predicted"/>
<dbReference type="EMBL" id="JAKMYX010000121">
    <property type="protein sequence ID" value="MDH5923674.1"/>
    <property type="molecule type" value="Genomic_DNA"/>
</dbReference>
<evidence type="ECO:0000313" key="1">
    <source>
        <dbReference type="EMBL" id="MDH5923674.1"/>
    </source>
</evidence>
<name>A0AA43G146_VIBSP</name>
<protein>
    <submittedName>
        <fullName evidence="1">Uncharacterized protein</fullName>
    </submittedName>
</protein>
<gene>
    <name evidence="1" type="ORF">L8R85_21835</name>
</gene>
<sequence>MAKTPRSRNASDKVIQGKELDSYIKAELQAMLREGLDKSPIQASTLHARLKMKGIIKGGISTLSSRRELVEEYKLRQHNNHEDGKRELTSEEKNMLAKGRTGAAYISKANRIEDELKDYKARYERNILAVIDIIQYIDNSTAIKVEDILSDELIRELTERKKCAGPQN</sequence>
<organism evidence="1 2">
    <name type="scientific">Vibrio splendidus</name>
    <dbReference type="NCBI Taxonomy" id="29497"/>
    <lineage>
        <taxon>Bacteria</taxon>
        <taxon>Pseudomonadati</taxon>
        <taxon>Pseudomonadota</taxon>
        <taxon>Gammaproteobacteria</taxon>
        <taxon>Vibrionales</taxon>
        <taxon>Vibrionaceae</taxon>
        <taxon>Vibrio</taxon>
    </lineage>
</organism>